<evidence type="ECO:0000259" key="2">
    <source>
        <dbReference type="Pfam" id="PF00561"/>
    </source>
</evidence>
<dbReference type="PRINTS" id="PR00111">
    <property type="entry name" value="ABHYDROLASE"/>
</dbReference>
<dbReference type="InterPro" id="IPR000639">
    <property type="entry name" value="Epox_hydrolase-like"/>
</dbReference>
<dbReference type="Pfam" id="PF00561">
    <property type="entry name" value="Abhydrolase_1"/>
    <property type="match status" value="1"/>
</dbReference>
<dbReference type="Proteomes" id="UP001521209">
    <property type="component" value="Unassembled WGS sequence"/>
</dbReference>
<protein>
    <submittedName>
        <fullName evidence="3">Alpha/beta fold hydrolase</fullName>
    </submittedName>
</protein>
<evidence type="ECO:0000313" key="4">
    <source>
        <dbReference type="Proteomes" id="UP001521209"/>
    </source>
</evidence>
<name>A0ABS9DSK6_9PROT</name>
<reference evidence="3 4" key="1">
    <citation type="submission" date="2022-01" db="EMBL/GenBank/DDBJ databases">
        <authorList>
            <person name="Won M."/>
            <person name="Kim S.-J."/>
            <person name="Kwon S.-W."/>
        </authorList>
    </citation>
    <scope>NUCLEOTIDE SEQUENCE [LARGE SCALE GENOMIC DNA]</scope>
    <source>
        <strain evidence="3 4">KCTC 23505</strain>
    </source>
</reference>
<dbReference type="InterPro" id="IPR000073">
    <property type="entry name" value="AB_hydrolase_1"/>
</dbReference>
<comment type="caution">
    <text evidence="3">The sequence shown here is derived from an EMBL/GenBank/DDBJ whole genome shotgun (WGS) entry which is preliminary data.</text>
</comment>
<sequence length="253" mass="26544">MILHATATGDGPDLLLLHGLFGAGKNLGAIARGLAAKFRVNSLDLRNHGSSGHAADMRYAAMAADVLETMDSLGIGNAVVAGHSMGGKAAMMMALTAPARVDALVAMDIAPIAYGHDYDAYLAAMRALPLRPGLTRHEADTALADAAPDAAMRAFLLNNLILAPAPHWRLGLDEIAGAMEDLIDWRDPEPLTPYDGPALFLCGGHSPYVPARAHGAIRARFPNAAIETLDGVGHWLHAEKPAEVIAALKGFLQ</sequence>
<accession>A0ABS9DSK6</accession>
<proteinExistence type="predicted"/>
<feature type="domain" description="AB hydrolase-1" evidence="2">
    <location>
        <begin position="14"/>
        <end position="241"/>
    </location>
</feature>
<dbReference type="PRINTS" id="PR00412">
    <property type="entry name" value="EPOXHYDRLASE"/>
</dbReference>
<dbReference type="EMBL" id="JAKGBZ010000001">
    <property type="protein sequence ID" value="MCF3945123.1"/>
    <property type="molecule type" value="Genomic_DNA"/>
</dbReference>
<dbReference type="SUPFAM" id="SSF53474">
    <property type="entry name" value="alpha/beta-Hydrolases"/>
    <property type="match status" value="1"/>
</dbReference>
<gene>
    <name evidence="3" type="ORF">L2A60_00275</name>
</gene>
<keyword evidence="1 3" id="KW-0378">Hydrolase</keyword>
<organism evidence="3 4">
    <name type="scientific">Acidiphilium iwatense</name>
    <dbReference type="NCBI Taxonomy" id="768198"/>
    <lineage>
        <taxon>Bacteria</taxon>
        <taxon>Pseudomonadati</taxon>
        <taxon>Pseudomonadota</taxon>
        <taxon>Alphaproteobacteria</taxon>
        <taxon>Acetobacterales</taxon>
        <taxon>Acidocellaceae</taxon>
        <taxon>Acidiphilium</taxon>
    </lineage>
</organism>
<dbReference type="GO" id="GO:0016787">
    <property type="term" value="F:hydrolase activity"/>
    <property type="evidence" value="ECO:0007669"/>
    <property type="project" value="UniProtKB-KW"/>
</dbReference>
<dbReference type="InterPro" id="IPR029058">
    <property type="entry name" value="AB_hydrolase_fold"/>
</dbReference>
<dbReference type="Gene3D" id="3.40.50.1820">
    <property type="entry name" value="alpha/beta hydrolase"/>
    <property type="match status" value="1"/>
</dbReference>
<dbReference type="PANTHER" id="PTHR46118:SF4">
    <property type="entry name" value="PROTEIN ABHD11"/>
    <property type="match status" value="1"/>
</dbReference>
<dbReference type="PANTHER" id="PTHR46118">
    <property type="entry name" value="PROTEIN ABHD11"/>
    <property type="match status" value="1"/>
</dbReference>
<dbReference type="RefSeq" id="WP_235702364.1">
    <property type="nucleotide sequence ID" value="NZ_JAKGBZ010000001.1"/>
</dbReference>
<evidence type="ECO:0000256" key="1">
    <source>
        <dbReference type="ARBA" id="ARBA00022801"/>
    </source>
</evidence>
<keyword evidence="4" id="KW-1185">Reference proteome</keyword>
<evidence type="ECO:0000313" key="3">
    <source>
        <dbReference type="EMBL" id="MCF3945123.1"/>
    </source>
</evidence>